<name>A0ABD2P932_9CUCU</name>
<evidence type="ECO:0000313" key="3">
    <source>
        <dbReference type="EMBL" id="KAL3287000.1"/>
    </source>
</evidence>
<organism evidence="3 4">
    <name type="scientific">Cryptolaemus montrouzieri</name>
    <dbReference type="NCBI Taxonomy" id="559131"/>
    <lineage>
        <taxon>Eukaryota</taxon>
        <taxon>Metazoa</taxon>
        <taxon>Ecdysozoa</taxon>
        <taxon>Arthropoda</taxon>
        <taxon>Hexapoda</taxon>
        <taxon>Insecta</taxon>
        <taxon>Pterygota</taxon>
        <taxon>Neoptera</taxon>
        <taxon>Endopterygota</taxon>
        <taxon>Coleoptera</taxon>
        <taxon>Polyphaga</taxon>
        <taxon>Cucujiformia</taxon>
        <taxon>Coccinelloidea</taxon>
        <taxon>Coccinellidae</taxon>
        <taxon>Scymninae</taxon>
        <taxon>Scymnini</taxon>
        <taxon>Cryptolaemus</taxon>
    </lineage>
</organism>
<evidence type="ECO:0000259" key="2">
    <source>
        <dbReference type="Pfam" id="PF26634"/>
    </source>
</evidence>
<protein>
    <recommendedName>
        <fullName evidence="2">DUF8207 domain-containing protein</fullName>
    </recommendedName>
</protein>
<reference evidence="3 4" key="1">
    <citation type="journal article" date="2021" name="BMC Biol.">
        <title>Horizontally acquired antibacterial genes associated with adaptive radiation of ladybird beetles.</title>
        <authorList>
            <person name="Li H.S."/>
            <person name="Tang X.F."/>
            <person name="Huang Y.H."/>
            <person name="Xu Z.Y."/>
            <person name="Chen M.L."/>
            <person name="Du X.Y."/>
            <person name="Qiu B.Y."/>
            <person name="Chen P.T."/>
            <person name="Zhang W."/>
            <person name="Slipinski A."/>
            <person name="Escalona H.E."/>
            <person name="Waterhouse R.M."/>
            <person name="Zwick A."/>
            <person name="Pang H."/>
        </authorList>
    </citation>
    <scope>NUCLEOTIDE SEQUENCE [LARGE SCALE GENOMIC DNA]</scope>
    <source>
        <strain evidence="3">SYSU2018</strain>
    </source>
</reference>
<dbReference type="Proteomes" id="UP001516400">
    <property type="component" value="Unassembled WGS sequence"/>
</dbReference>
<dbReference type="AlphaFoldDB" id="A0ABD2P932"/>
<dbReference type="EMBL" id="JABFTP020000185">
    <property type="protein sequence ID" value="KAL3287000.1"/>
    <property type="molecule type" value="Genomic_DNA"/>
</dbReference>
<evidence type="ECO:0000256" key="1">
    <source>
        <dbReference type="SAM" id="MobiDB-lite"/>
    </source>
</evidence>
<dbReference type="InterPro" id="IPR058520">
    <property type="entry name" value="DUF8207"/>
</dbReference>
<comment type="caution">
    <text evidence="3">The sequence shown here is derived from an EMBL/GenBank/DDBJ whole genome shotgun (WGS) entry which is preliminary data.</text>
</comment>
<feature type="compositionally biased region" description="Low complexity" evidence="1">
    <location>
        <begin position="7"/>
        <end position="23"/>
    </location>
</feature>
<sequence>MFATWGSSPSSSSTVKSRYVSPSNRFESRWPSTPPKLRSFDEGDNNDELSSQQYFYVDESHIEYDNEASQNTGYHIPKNFPAKMYYVVQTMSPDIAYGPKYDERSLNWYMGKTPIYFCEKTSDIFIGNEHVKGSKGLYELILSRNLLD</sequence>
<gene>
    <name evidence="3" type="ORF">HHI36_001486</name>
</gene>
<accession>A0ABD2P932</accession>
<dbReference type="Pfam" id="PF26634">
    <property type="entry name" value="DUF8207"/>
    <property type="match status" value="1"/>
</dbReference>
<evidence type="ECO:0000313" key="4">
    <source>
        <dbReference type="Proteomes" id="UP001516400"/>
    </source>
</evidence>
<proteinExistence type="predicted"/>
<keyword evidence="4" id="KW-1185">Reference proteome</keyword>
<feature type="domain" description="DUF8207" evidence="2">
    <location>
        <begin position="94"/>
        <end position="145"/>
    </location>
</feature>
<feature type="region of interest" description="Disordered" evidence="1">
    <location>
        <begin position="1"/>
        <end position="48"/>
    </location>
</feature>